<dbReference type="PANTHER" id="PTHR24637:SF421">
    <property type="entry name" value="CUTICLE COLLAGEN DPY-2"/>
    <property type="match status" value="1"/>
</dbReference>
<feature type="region of interest" description="Disordered" evidence="1">
    <location>
        <begin position="253"/>
        <end position="297"/>
    </location>
</feature>
<evidence type="ECO:0000256" key="1">
    <source>
        <dbReference type="SAM" id="MobiDB-lite"/>
    </source>
</evidence>
<dbReference type="AlphaFoldDB" id="A0A0F9RIE3"/>
<dbReference type="Pfam" id="PF01391">
    <property type="entry name" value="Collagen"/>
    <property type="match status" value="1"/>
</dbReference>
<accession>A0A0F9RIE3</accession>
<evidence type="ECO:0008006" key="3">
    <source>
        <dbReference type="Google" id="ProtNLM"/>
    </source>
</evidence>
<proteinExistence type="predicted"/>
<dbReference type="InterPro" id="IPR008160">
    <property type="entry name" value="Collagen"/>
</dbReference>
<reference evidence="2" key="1">
    <citation type="journal article" date="2015" name="Nature">
        <title>Complex archaea that bridge the gap between prokaryotes and eukaryotes.</title>
        <authorList>
            <person name="Spang A."/>
            <person name="Saw J.H."/>
            <person name="Jorgensen S.L."/>
            <person name="Zaremba-Niedzwiedzka K."/>
            <person name="Martijn J."/>
            <person name="Lind A.E."/>
            <person name="van Eijk R."/>
            <person name="Schleper C."/>
            <person name="Guy L."/>
            <person name="Ettema T.J."/>
        </authorList>
    </citation>
    <scope>NUCLEOTIDE SEQUENCE</scope>
</reference>
<comment type="caution">
    <text evidence="2">The sequence shown here is derived from an EMBL/GenBank/DDBJ whole genome shotgun (WGS) entry which is preliminary data.</text>
</comment>
<organism evidence="2">
    <name type="scientific">marine sediment metagenome</name>
    <dbReference type="NCBI Taxonomy" id="412755"/>
    <lineage>
        <taxon>unclassified sequences</taxon>
        <taxon>metagenomes</taxon>
        <taxon>ecological metagenomes</taxon>
    </lineage>
</organism>
<protein>
    <recommendedName>
        <fullName evidence="3">Collagen-like protein</fullName>
    </recommendedName>
</protein>
<dbReference type="EMBL" id="LAZR01001163">
    <property type="protein sequence ID" value="KKN49537.1"/>
    <property type="molecule type" value="Genomic_DNA"/>
</dbReference>
<feature type="region of interest" description="Disordered" evidence="1">
    <location>
        <begin position="441"/>
        <end position="460"/>
    </location>
</feature>
<sequence length="460" mass="48887">MIPIIEVFDVHKKAPILEKLKVADQAGRLALNYLYVGLVVYQEDVDDEFKYIGDTFTNEVADWESFKTAIVGATGATGATGGKGLPGEKYKFSVTELKTIPTSHPTRFILTGVATDLAYSKGIEVVVAADSTNYFYGTLVSYGNSTFVVDSVSHVGSGTFSNWAGNRKLGGGGLQGEPFVVHEEISHLTEAFLADSFTGSPENPYIVLVHHDARLDKQEPPGLAGRIEFKLIKYDGTAWSVIGKYIGNRGLKGPDGFQGSQGPYGADGDPGEQGVDGTDKGLDGDKGGDGDIGDQGAEGNVTPIININLTASTTKVIAAGANVRWINLHGASSATAILPISDIVGTTIRCLSQSALSSYTISIPVGGVIVDQGAEKSSIILSSNFLKVHTCELVYTGNNRWSVMRRDKGTVNPLPFNDTGPIIEINDFYNGNWQVGPFDPTNSRPQAHTANSVETVGGLY</sequence>
<gene>
    <name evidence="2" type="ORF">LCGC14_0641650</name>
</gene>
<feature type="compositionally biased region" description="Polar residues" evidence="1">
    <location>
        <begin position="441"/>
        <end position="454"/>
    </location>
</feature>
<name>A0A0F9RIE3_9ZZZZ</name>
<feature type="compositionally biased region" description="Basic and acidic residues" evidence="1">
    <location>
        <begin position="277"/>
        <end position="289"/>
    </location>
</feature>
<dbReference type="PANTHER" id="PTHR24637">
    <property type="entry name" value="COLLAGEN"/>
    <property type="match status" value="1"/>
</dbReference>
<evidence type="ECO:0000313" key="2">
    <source>
        <dbReference type="EMBL" id="KKN49537.1"/>
    </source>
</evidence>